<dbReference type="PANTHER" id="PTHR31301:SF19">
    <property type="entry name" value="LOB DOMAIN-CONTAINING PROTEIN 2"/>
    <property type="match status" value="1"/>
</dbReference>
<dbReference type="Pfam" id="PF03195">
    <property type="entry name" value="LOB"/>
    <property type="match status" value="1"/>
</dbReference>
<sequence length="185" mass="21805">MQRNSSGMHPACAACKHQRKKCSENCILAPYFPSNRSREFHAVHKVFGVSNITKLVKNAREDDRRRVVDSLTWEACCRQRDPIHGPYGEYTKVFNEYKKVLDELKRFRSQHQMLQFPSLGFKSVQEKAEEDYLHGKKNAIIDSDIYNTYCSSYLQEFQNLRPEVLIPFQHHHSQPYYITGDQFKQ</sequence>
<dbReference type="AlphaFoldDB" id="A0A1S3W1G9"/>
<evidence type="ECO:0000256" key="1">
    <source>
        <dbReference type="ARBA" id="ARBA00005474"/>
    </source>
</evidence>
<keyword evidence="3" id="KW-1185">Reference proteome</keyword>
<feature type="domain" description="LOB" evidence="2">
    <location>
        <begin position="10"/>
        <end position="111"/>
    </location>
</feature>
<evidence type="ECO:0000313" key="3">
    <source>
        <dbReference type="Proteomes" id="UP000087766"/>
    </source>
</evidence>
<comment type="similarity">
    <text evidence="1">Belongs to the LOB domain-containing protein family.</text>
</comment>
<evidence type="ECO:0000259" key="2">
    <source>
        <dbReference type="PROSITE" id="PS50891"/>
    </source>
</evidence>
<protein>
    <submittedName>
        <fullName evidence="4">LOB domain-containing protein 2</fullName>
    </submittedName>
</protein>
<dbReference type="STRING" id="3916.A0A1S3W1G9"/>
<accession>A0A1S3W1G9</accession>
<dbReference type="InterPro" id="IPR004883">
    <property type="entry name" value="LOB"/>
</dbReference>
<proteinExistence type="inferred from homology"/>
<dbReference type="OrthoDB" id="913402at2759"/>
<name>A0A1S3W1G9_VIGRR</name>
<reference evidence="4" key="1">
    <citation type="submission" date="2025-08" db="UniProtKB">
        <authorList>
            <consortium name="RefSeq"/>
        </authorList>
    </citation>
    <scope>IDENTIFICATION</scope>
    <source>
        <tissue evidence="4">Leaf</tissue>
    </source>
</reference>
<dbReference type="RefSeq" id="XP_014524391.2">
    <property type="nucleotide sequence ID" value="XM_014668905.2"/>
</dbReference>
<gene>
    <name evidence="4" type="primary">LOC106780610</name>
</gene>
<evidence type="ECO:0000313" key="4">
    <source>
        <dbReference type="RefSeq" id="XP_014524391.2"/>
    </source>
</evidence>
<dbReference type="PANTHER" id="PTHR31301">
    <property type="entry name" value="LOB DOMAIN-CONTAINING PROTEIN 4-RELATED"/>
    <property type="match status" value="1"/>
</dbReference>
<dbReference type="KEGG" id="vra:106780610"/>
<dbReference type="Proteomes" id="UP000087766">
    <property type="component" value="Unplaced"/>
</dbReference>
<organism evidence="3 4">
    <name type="scientific">Vigna radiata var. radiata</name>
    <name type="common">Mung bean</name>
    <name type="synonym">Phaseolus aureus</name>
    <dbReference type="NCBI Taxonomy" id="3916"/>
    <lineage>
        <taxon>Eukaryota</taxon>
        <taxon>Viridiplantae</taxon>
        <taxon>Streptophyta</taxon>
        <taxon>Embryophyta</taxon>
        <taxon>Tracheophyta</taxon>
        <taxon>Spermatophyta</taxon>
        <taxon>Magnoliopsida</taxon>
        <taxon>eudicotyledons</taxon>
        <taxon>Gunneridae</taxon>
        <taxon>Pentapetalae</taxon>
        <taxon>rosids</taxon>
        <taxon>fabids</taxon>
        <taxon>Fabales</taxon>
        <taxon>Fabaceae</taxon>
        <taxon>Papilionoideae</taxon>
        <taxon>50 kb inversion clade</taxon>
        <taxon>NPAAA clade</taxon>
        <taxon>indigoferoid/millettioid clade</taxon>
        <taxon>Phaseoleae</taxon>
        <taxon>Vigna</taxon>
    </lineage>
</organism>
<dbReference type="GeneID" id="106780610"/>
<dbReference type="PROSITE" id="PS50891">
    <property type="entry name" value="LOB"/>
    <property type="match status" value="1"/>
</dbReference>